<feature type="region of interest" description="Disordered" evidence="5">
    <location>
        <begin position="227"/>
        <end position="294"/>
    </location>
</feature>
<protein>
    <submittedName>
        <fullName evidence="6">Transcription initiation factor IIA large subunit</fullName>
    </submittedName>
</protein>
<dbReference type="SUPFAM" id="SSF47396">
    <property type="entry name" value="Transcription factor IIA (TFIIA), alpha-helical domain"/>
    <property type="match status" value="1"/>
</dbReference>
<feature type="compositionally biased region" description="Low complexity" evidence="5">
    <location>
        <begin position="158"/>
        <end position="167"/>
    </location>
</feature>
<comment type="caution">
    <text evidence="6">The sequence shown here is derived from an EMBL/GenBank/DDBJ whole genome shotgun (WGS) entry which is preliminary data.</text>
</comment>
<dbReference type="GeneID" id="98116189"/>
<dbReference type="RefSeq" id="XP_070861194.1">
    <property type="nucleotide sequence ID" value="XM_071006606.1"/>
</dbReference>
<evidence type="ECO:0000256" key="3">
    <source>
        <dbReference type="ARBA" id="ARBA00023163"/>
    </source>
</evidence>
<comment type="subcellular location">
    <subcellularLocation>
        <location evidence="1">Nucleus</location>
    </subcellularLocation>
</comment>
<evidence type="ECO:0000313" key="6">
    <source>
        <dbReference type="EMBL" id="KAL2890014.1"/>
    </source>
</evidence>
<dbReference type="Gene3D" id="1.10.287.100">
    <property type="match status" value="1"/>
</dbReference>
<gene>
    <name evidence="6" type="ORF">HOO65_020556</name>
</gene>
<sequence>MSNTAVGAVYEQIIDDVISSARVDFEESGIDEATLEDLRKGWQEKLTGLSIAEFSWDPKPVAEAPPPEDESSFTPMLNADSGMMLPQGSYLQPGQMPLPGNDESYIKAEPEQQPELTNVSFQNVAAARAAQQLQSNYGARATNSINAIRTGLGGQENGQGQQQQQPGIALPHPSQTDGAVDPDDSDVEGVLMRRQANGTLEEMGRVEIDRLLHKHIAARAQTMEGGGLMVPLKSATRRNRKTSSSNESAERSAASGQVDGIDDDDDDEDAINSDLDDPEDPEENSDDEDDPLGPMMLCMYDKVQRVKNKWKCVLKDGVLTVNGKDYVFHKATGEYEWLNCNSSRHQ</sequence>
<proteinExistence type="inferred from homology"/>
<feature type="region of interest" description="Disordered" evidence="5">
    <location>
        <begin position="150"/>
        <end position="185"/>
    </location>
</feature>
<keyword evidence="4" id="KW-0539">Nucleus</keyword>
<evidence type="ECO:0000256" key="4">
    <source>
        <dbReference type="ARBA" id="ARBA00023242"/>
    </source>
</evidence>
<dbReference type="SUPFAM" id="SSF50784">
    <property type="entry name" value="Transcription factor IIA (TFIIA), beta-barrel domain"/>
    <property type="match status" value="1"/>
</dbReference>
<dbReference type="Pfam" id="PF03153">
    <property type="entry name" value="TFIIA"/>
    <property type="match status" value="1"/>
</dbReference>
<dbReference type="CDD" id="cd07976">
    <property type="entry name" value="TFIIA_alpha_beta_like"/>
    <property type="match status" value="2"/>
</dbReference>
<comment type="similarity">
    <text evidence="2">Belongs to the TFIIA subunit 1 family.</text>
</comment>
<organism evidence="6 7">
    <name type="scientific">Ceratocystis lukuohia</name>
    <dbReference type="NCBI Taxonomy" id="2019550"/>
    <lineage>
        <taxon>Eukaryota</taxon>
        <taxon>Fungi</taxon>
        <taxon>Dikarya</taxon>
        <taxon>Ascomycota</taxon>
        <taxon>Pezizomycotina</taxon>
        <taxon>Sordariomycetes</taxon>
        <taxon>Hypocreomycetidae</taxon>
        <taxon>Microascales</taxon>
        <taxon>Ceratocystidaceae</taxon>
        <taxon>Ceratocystis</taxon>
    </lineage>
</organism>
<dbReference type="SMART" id="SM01371">
    <property type="entry name" value="TFIIA"/>
    <property type="match status" value="1"/>
</dbReference>
<dbReference type="PANTHER" id="PTHR12694">
    <property type="entry name" value="TRANSCRIPTION INITIATION FACTOR IIA SUBUNIT 1"/>
    <property type="match status" value="1"/>
</dbReference>
<evidence type="ECO:0000313" key="7">
    <source>
        <dbReference type="Proteomes" id="UP001610728"/>
    </source>
</evidence>
<evidence type="ECO:0000256" key="5">
    <source>
        <dbReference type="SAM" id="MobiDB-lite"/>
    </source>
</evidence>
<dbReference type="PANTHER" id="PTHR12694:SF8">
    <property type="entry name" value="TRANSCRIPTION INITIATION FACTOR IIA SUBUNIT 1"/>
    <property type="match status" value="1"/>
</dbReference>
<dbReference type="Gene3D" id="2.30.18.10">
    <property type="entry name" value="Transcription factor IIA (TFIIA), beta-barrel domain"/>
    <property type="match status" value="1"/>
</dbReference>
<keyword evidence="7" id="KW-1185">Reference proteome</keyword>
<reference evidence="6 7" key="1">
    <citation type="submission" date="2020-05" db="EMBL/GenBank/DDBJ databases">
        <title>Ceratocystis lukuohia genome.</title>
        <authorList>
            <person name="Harrington T.C."/>
            <person name="Kim K."/>
            <person name="Mayers C.G."/>
        </authorList>
    </citation>
    <scope>NUCLEOTIDE SEQUENCE [LARGE SCALE GENOMIC DNA]</scope>
    <source>
        <strain evidence="6 7">C4212</strain>
    </source>
</reference>
<accession>A0ABR4MP76</accession>
<name>A0ABR4MP76_9PEZI</name>
<evidence type="ECO:0000256" key="1">
    <source>
        <dbReference type="ARBA" id="ARBA00004123"/>
    </source>
</evidence>
<evidence type="ECO:0000256" key="2">
    <source>
        <dbReference type="ARBA" id="ARBA00010059"/>
    </source>
</evidence>
<dbReference type="Proteomes" id="UP001610728">
    <property type="component" value="Unassembled WGS sequence"/>
</dbReference>
<feature type="compositionally biased region" description="Low complexity" evidence="5">
    <location>
        <begin position="243"/>
        <end position="255"/>
    </location>
</feature>
<keyword evidence="3" id="KW-0804">Transcription</keyword>
<dbReference type="InterPro" id="IPR004855">
    <property type="entry name" value="TFIIA_asu/bsu"/>
</dbReference>
<feature type="compositionally biased region" description="Acidic residues" evidence="5">
    <location>
        <begin position="260"/>
        <end position="291"/>
    </location>
</feature>
<dbReference type="EMBL" id="JABSNW010000002">
    <property type="protein sequence ID" value="KAL2890014.1"/>
    <property type="molecule type" value="Genomic_DNA"/>
</dbReference>
<dbReference type="InterPro" id="IPR009088">
    <property type="entry name" value="TFIIA_b-brl"/>
</dbReference>